<keyword evidence="2 8" id="KW-0808">Transferase</keyword>
<protein>
    <recommendedName>
        <fullName evidence="8">Protein-serine/threonine kinase</fullName>
        <ecNumber evidence="8">2.7.11.-</ecNumber>
    </recommendedName>
</protein>
<reference evidence="10" key="1">
    <citation type="journal article" date="2020" name="Fungal Divers.">
        <title>Resolving the Mortierellaceae phylogeny through synthesis of multi-gene phylogenetics and phylogenomics.</title>
        <authorList>
            <person name="Vandepol N."/>
            <person name="Liber J."/>
            <person name="Desiro A."/>
            <person name="Na H."/>
            <person name="Kennedy M."/>
            <person name="Barry K."/>
            <person name="Grigoriev I.V."/>
            <person name="Miller A.N."/>
            <person name="O'Donnell K."/>
            <person name="Stajich J.E."/>
            <person name="Bonito G."/>
        </authorList>
    </citation>
    <scope>NUCLEOTIDE SEQUENCE</scope>
    <source>
        <strain evidence="10">NRRL 2769</strain>
    </source>
</reference>
<dbReference type="Pfam" id="PF10436">
    <property type="entry name" value="BCDHK_Adom3"/>
    <property type="match status" value="1"/>
</dbReference>
<dbReference type="PANTHER" id="PTHR11947:SF3">
    <property type="entry name" value="[PYRUVATE DEHYDROGENASE (ACETYL-TRANSFERRING)] KINASE, MITOCHONDRIAL"/>
    <property type="match status" value="1"/>
</dbReference>
<keyword evidence="4 8" id="KW-0418">Kinase</keyword>
<evidence type="ECO:0000256" key="8">
    <source>
        <dbReference type="RuleBase" id="RU366032"/>
    </source>
</evidence>
<dbReference type="AlphaFoldDB" id="A0A9P6MZV9"/>
<dbReference type="InterPro" id="IPR003594">
    <property type="entry name" value="HATPase_dom"/>
</dbReference>
<comment type="similarity">
    <text evidence="1 8">Belongs to the PDK/BCKDK protein kinase family.</text>
</comment>
<evidence type="ECO:0000313" key="11">
    <source>
        <dbReference type="Proteomes" id="UP000703661"/>
    </source>
</evidence>
<dbReference type="PROSITE" id="PS50109">
    <property type="entry name" value="HIS_KIN"/>
    <property type="match status" value="1"/>
</dbReference>
<evidence type="ECO:0000313" key="10">
    <source>
        <dbReference type="EMBL" id="KAG0019007.1"/>
    </source>
</evidence>
<dbReference type="EC" id="2.7.11.-" evidence="8"/>
<keyword evidence="6 8" id="KW-0496">Mitochondrion</keyword>
<sequence>MRSSLRSNSNANFLSHMRMFSTANVSAFHYVNSDYVEQEESATPAVKTSSSAVDLQRIKLAATRRETPLSILQCLKLGESVSTKALLKNLAFLNRELPVRFARRILELSGLPNDLRETEPFQNLLRNYSLSFDELQTYSDSNRLMFLDADAQRRGDSELDGDEAMEFAIQKEYADLLQAITNRHKQDVIFMAHGISLFKRYQISRNKPCEEIQRFLNSFNRGRLGIRIMVGHHLALQHQFYHPEEPSSSAYLSMPSSAHSRRVGIIEPQCDIEALILRASQSAQFVFFHHYNTVFPPNVHIEHSKELGGKKVRFPVVPALLHHILFELLKNSLRATAEFHGLEKPSFPDIVVKLSSTSDGALNIVIKDYGGGMPSSKEEKLFNYMFTTASSTVYLDFPSIMTAVEKKPVNATMGENLPLCGFGFGLATSRLYARLFNGDLTIKSIIGNGTEATIRLARLEDQIEQLGDK</sequence>
<dbReference type="PANTHER" id="PTHR11947">
    <property type="entry name" value="PYRUVATE DEHYDROGENASE KINASE"/>
    <property type="match status" value="1"/>
</dbReference>
<keyword evidence="3 8" id="KW-0547">Nucleotide-binding</keyword>
<gene>
    <name evidence="10" type="ORF">BGZ80_006440</name>
</gene>
<dbReference type="Gene3D" id="1.20.140.20">
    <property type="entry name" value="Alpha-ketoacid/pyruvate dehydrogenase kinase, N-terminal domain"/>
    <property type="match status" value="1"/>
</dbReference>
<accession>A0A9P6MZV9</accession>
<dbReference type="Pfam" id="PF02518">
    <property type="entry name" value="HATPase_c"/>
    <property type="match status" value="1"/>
</dbReference>
<dbReference type="InterPro" id="IPR036890">
    <property type="entry name" value="HATPase_C_sf"/>
</dbReference>
<evidence type="ECO:0000256" key="1">
    <source>
        <dbReference type="ARBA" id="ARBA00006155"/>
    </source>
</evidence>
<evidence type="ECO:0000256" key="2">
    <source>
        <dbReference type="ARBA" id="ARBA00022679"/>
    </source>
</evidence>
<dbReference type="GO" id="GO:0005524">
    <property type="term" value="F:ATP binding"/>
    <property type="evidence" value="ECO:0007669"/>
    <property type="project" value="UniProtKB-UniRule"/>
</dbReference>
<evidence type="ECO:0000256" key="5">
    <source>
        <dbReference type="ARBA" id="ARBA00022840"/>
    </source>
</evidence>
<dbReference type="SMART" id="SM00387">
    <property type="entry name" value="HATPase_c"/>
    <property type="match status" value="1"/>
</dbReference>
<keyword evidence="5 8" id="KW-0067">ATP-binding</keyword>
<dbReference type="GO" id="GO:0010906">
    <property type="term" value="P:regulation of glucose metabolic process"/>
    <property type="evidence" value="ECO:0007669"/>
    <property type="project" value="TreeGrafter"/>
</dbReference>
<dbReference type="Gene3D" id="3.30.565.10">
    <property type="entry name" value="Histidine kinase-like ATPase, C-terminal domain"/>
    <property type="match status" value="1"/>
</dbReference>
<evidence type="ECO:0000256" key="6">
    <source>
        <dbReference type="ARBA" id="ARBA00023128"/>
    </source>
</evidence>
<organism evidence="10 11">
    <name type="scientific">Entomortierella chlamydospora</name>
    <dbReference type="NCBI Taxonomy" id="101097"/>
    <lineage>
        <taxon>Eukaryota</taxon>
        <taxon>Fungi</taxon>
        <taxon>Fungi incertae sedis</taxon>
        <taxon>Mucoromycota</taxon>
        <taxon>Mortierellomycotina</taxon>
        <taxon>Mortierellomycetes</taxon>
        <taxon>Mortierellales</taxon>
        <taxon>Mortierellaceae</taxon>
        <taxon>Entomortierella</taxon>
    </lineage>
</organism>
<dbReference type="SUPFAM" id="SSF55874">
    <property type="entry name" value="ATPase domain of HSP90 chaperone/DNA topoisomerase II/histidine kinase"/>
    <property type="match status" value="1"/>
</dbReference>
<proteinExistence type="inferred from homology"/>
<keyword evidence="11" id="KW-1185">Reference proteome</keyword>
<dbReference type="SUPFAM" id="SSF69012">
    <property type="entry name" value="alpha-ketoacid dehydrogenase kinase, N-terminal domain"/>
    <property type="match status" value="1"/>
</dbReference>
<comment type="catalytic activity">
    <reaction evidence="7">
        <text>L-seryl-[pyruvate dehydrogenase E1 alpha subunit] + ATP = O-phospho-L-seryl-[pyruvate dehydrogenase E1 alpha subunit] + ADP + H(+)</text>
        <dbReference type="Rhea" id="RHEA:23052"/>
        <dbReference type="Rhea" id="RHEA-COMP:13689"/>
        <dbReference type="Rhea" id="RHEA-COMP:13690"/>
        <dbReference type="ChEBI" id="CHEBI:15378"/>
        <dbReference type="ChEBI" id="CHEBI:29999"/>
        <dbReference type="ChEBI" id="CHEBI:30616"/>
        <dbReference type="ChEBI" id="CHEBI:83421"/>
        <dbReference type="ChEBI" id="CHEBI:456216"/>
        <dbReference type="EC" id="2.7.11.2"/>
    </reaction>
</comment>
<dbReference type="InterPro" id="IPR039028">
    <property type="entry name" value="BCKD/PDK"/>
</dbReference>
<evidence type="ECO:0000256" key="3">
    <source>
        <dbReference type="ARBA" id="ARBA00022741"/>
    </source>
</evidence>
<comment type="caution">
    <text evidence="10">The sequence shown here is derived from an EMBL/GenBank/DDBJ whole genome shotgun (WGS) entry which is preliminary data.</text>
</comment>
<feature type="domain" description="Histidine kinase" evidence="9">
    <location>
        <begin position="321"/>
        <end position="460"/>
    </location>
</feature>
<evidence type="ECO:0000256" key="7">
    <source>
        <dbReference type="ARBA" id="ARBA00048201"/>
    </source>
</evidence>
<dbReference type="InterPro" id="IPR005467">
    <property type="entry name" value="His_kinase_dom"/>
</dbReference>
<dbReference type="EMBL" id="JAAAID010000318">
    <property type="protein sequence ID" value="KAG0019007.1"/>
    <property type="molecule type" value="Genomic_DNA"/>
</dbReference>
<name>A0A9P6MZV9_9FUNG</name>
<dbReference type="InterPro" id="IPR018955">
    <property type="entry name" value="BCDHK/PDK_N"/>
</dbReference>
<evidence type="ECO:0000256" key="4">
    <source>
        <dbReference type="ARBA" id="ARBA00022777"/>
    </source>
</evidence>
<dbReference type="GO" id="GO:0004740">
    <property type="term" value="F:pyruvate dehydrogenase (acetyl-transferring) kinase activity"/>
    <property type="evidence" value="ECO:0007669"/>
    <property type="project" value="UniProtKB-EC"/>
</dbReference>
<dbReference type="InterPro" id="IPR036784">
    <property type="entry name" value="AK/P_DHK_N_sf"/>
</dbReference>
<comment type="subcellular location">
    <subcellularLocation>
        <location evidence="8">Mitochondrion matrix</location>
    </subcellularLocation>
</comment>
<dbReference type="Proteomes" id="UP000703661">
    <property type="component" value="Unassembled WGS sequence"/>
</dbReference>
<evidence type="ECO:0000259" key="9">
    <source>
        <dbReference type="PROSITE" id="PS50109"/>
    </source>
</evidence>
<dbReference type="GO" id="GO:0005759">
    <property type="term" value="C:mitochondrial matrix"/>
    <property type="evidence" value="ECO:0007669"/>
    <property type="project" value="UniProtKB-SubCell"/>
</dbReference>